<dbReference type="Gene3D" id="3.40.1180.10">
    <property type="entry name" value="Decaprenyl diphosphate synthase-like"/>
    <property type="match status" value="1"/>
</dbReference>
<dbReference type="HAMAP" id="MF_01139">
    <property type="entry name" value="ISPT"/>
    <property type="match status" value="1"/>
</dbReference>
<feature type="region of interest" description="Disordered" evidence="4">
    <location>
        <begin position="37"/>
        <end position="110"/>
    </location>
</feature>
<evidence type="ECO:0000256" key="3">
    <source>
        <dbReference type="RuleBase" id="RU363018"/>
    </source>
</evidence>
<dbReference type="EC" id="2.5.1.-" evidence="3"/>
<dbReference type="RefSeq" id="XP_002506603.1">
    <property type="nucleotide sequence ID" value="XM_002506557.1"/>
</dbReference>
<dbReference type="GO" id="GO:0016094">
    <property type="term" value="P:polyprenol biosynthetic process"/>
    <property type="evidence" value="ECO:0007669"/>
    <property type="project" value="TreeGrafter"/>
</dbReference>
<dbReference type="STRING" id="296587.C1EIH5"/>
<dbReference type="FunCoup" id="C1EIH5">
    <property type="interactions" value="16"/>
</dbReference>
<dbReference type="PANTHER" id="PTHR10291">
    <property type="entry name" value="DEHYDRODOLICHYL DIPHOSPHATE SYNTHASE FAMILY MEMBER"/>
    <property type="match status" value="1"/>
</dbReference>
<feature type="compositionally biased region" description="Low complexity" evidence="4">
    <location>
        <begin position="93"/>
        <end position="102"/>
    </location>
</feature>
<dbReference type="FunFam" id="3.40.1180.10:FF:000001">
    <property type="entry name" value="(2E,6E)-farnesyl-diphosphate-specific ditrans,polycis-undecaprenyl-diphosphate synthase"/>
    <property type="match status" value="1"/>
</dbReference>
<sequence>MHAGSLLLGASTLRGLPPGASSPRDVPVRSVRALAHPRAASVDDASTSSDVATGLGARSSRGDSTGRKGSFTPFIGRRPGSSAQTSSRPALETASTAASTSAPSWKDEPAIGPLGIERAHLPRHVAVIMDGNARWASERGVAVATGHEAGVDTLRTIVRCCGAWDVAALTVYAFSHENWRRSRSEVEHLMSLLERTLVAELPSLVDEGVRVTVMGDMGMIDANLRAAINDAVDATRRNTKLRLNVALSYGARQDIVNAARLLATEAAAGLIDPEDITEDVLGEHLASRTLPAEVREPDLLVRPGGERRVSNFLLWELAYTELYFADRMWPDFGERDFREALAWYAGRQRRFGSRG</sequence>
<dbReference type="InterPro" id="IPR036424">
    <property type="entry name" value="UPP_synth-like_sf"/>
</dbReference>
<evidence type="ECO:0000256" key="2">
    <source>
        <dbReference type="ARBA" id="ARBA00022679"/>
    </source>
</evidence>
<dbReference type="InterPro" id="IPR001441">
    <property type="entry name" value="UPP_synth-like"/>
</dbReference>
<reference evidence="5 6" key="1">
    <citation type="journal article" date="2009" name="Science">
        <title>Green evolution and dynamic adaptations revealed by genomes of the marine picoeukaryotes Micromonas.</title>
        <authorList>
            <person name="Worden A.Z."/>
            <person name="Lee J.H."/>
            <person name="Mock T."/>
            <person name="Rouze P."/>
            <person name="Simmons M.P."/>
            <person name="Aerts A.L."/>
            <person name="Allen A.E."/>
            <person name="Cuvelier M.L."/>
            <person name="Derelle E."/>
            <person name="Everett M.V."/>
            <person name="Foulon E."/>
            <person name="Grimwood J."/>
            <person name="Gundlach H."/>
            <person name="Henrissat B."/>
            <person name="Napoli C."/>
            <person name="McDonald S.M."/>
            <person name="Parker M.S."/>
            <person name="Rombauts S."/>
            <person name="Salamov A."/>
            <person name="Von Dassow P."/>
            <person name="Badger J.H."/>
            <person name="Coutinho P.M."/>
            <person name="Demir E."/>
            <person name="Dubchak I."/>
            <person name="Gentemann C."/>
            <person name="Eikrem W."/>
            <person name="Gready J.E."/>
            <person name="John U."/>
            <person name="Lanier W."/>
            <person name="Lindquist E.A."/>
            <person name="Lucas S."/>
            <person name="Mayer K.F."/>
            <person name="Moreau H."/>
            <person name="Not F."/>
            <person name="Otillar R."/>
            <person name="Panaud O."/>
            <person name="Pangilinan J."/>
            <person name="Paulsen I."/>
            <person name="Piegu B."/>
            <person name="Poliakov A."/>
            <person name="Robbens S."/>
            <person name="Schmutz J."/>
            <person name="Toulza E."/>
            <person name="Wyss T."/>
            <person name="Zelensky A."/>
            <person name="Zhou K."/>
            <person name="Armbrust E.V."/>
            <person name="Bhattacharya D."/>
            <person name="Goodenough U.W."/>
            <person name="Van de Peer Y."/>
            <person name="Grigoriev I.V."/>
        </authorList>
    </citation>
    <scope>NUCLEOTIDE SEQUENCE [LARGE SCALE GENOMIC DNA]</scope>
    <source>
        <strain evidence="6">RCC299 / NOUM17</strain>
    </source>
</reference>
<dbReference type="PANTHER" id="PTHR10291:SF0">
    <property type="entry name" value="DEHYDRODOLICHYL DIPHOSPHATE SYNTHASE 2"/>
    <property type="match status" value="1"/>
</dbReference>
<dbReference type="eggNOG" id="KOG1602">
    <property type="taxonomic scope" value="Eukaryota"/>
</dbReference>
<dbReference type="AlphaFoldDB" id="C1EIH5"/>
<dbReference type="EMBL" id="CP001333">
    <property type="protein sequence ID" value="ACO67861.1"/>
    <property type="molecule type" value="Genomic_DNA"/>
</dbReference>
<keyword evidence="6" id="KW-1185">Reference proteome</keyword>
<gene>
    <name evidence="5" type="ORF">MICPUN_64578</name>
</gene>
<dbReference type="KEGG" id="mis:MICPUN_64578"/>
<dbReference type="NCBIfam" id="TIGR00055">
    <property type="entry name" value="uppS"/>
    <property type="match status" value="1"/>
</dbReference>
<feature type="compositionally biased region" description="Low complexity" evidence="4">
    <location>
        <begin position="39"/>
        <end position="53"/>
    </location>
</feature>
<accession>C1EIH5</accession>
<dbReference type="InterPro" id="IPR018520">
    <property type="entry name" value="UPP_synth-like_CS"/>
</dbReference>
<keyword evidence="2 3" id="KW-0808">Transferase</keyword>
<evidence type="ECO:0000313" key="5">
    <source>
        <dbReference type="EMBL" id="ACO67861.1"/>
    </source>
</evidence>
<dbReference type="CDD" id="cd00475">
    <property type="entry name" value="Cis_IPPS"/>
    <property type="match status" value="1"/>
</dbReference>
<organism evidence="5 6">
    <name type="scientific">Micromonas commoda (strain RCC299 / NOUM17 / CCMP2709)</name>
    <name type="common">Picoplanktonic green alga</name>
    <dbReference type="NCBI Taxonomy" id="296587"/>
    <lineage>
        <taxon>Eukaryota</taxon>
        <taxon>Viridiplantae</taxon>
        <taxon>Chlorophyta</taxon>
        <taxon>Mamiellophyceae</taxon>
        <taxon>Mamiellales</taxon>
        <taxon>Mamiellaceae</taxon>
        <taxon>Micromonas</taxon>
    </lineage>
</organism>
<dbReference type="Proteomes" id="UP000002009">
    <property type="component" value="Chromosome 15"/>
</dbReference>
<dbReference type="Pfam" id="PF01255">
    <property type="entry name" value="Prenyltransf"/>
    <property type="match status" value="1"/>
</dbReference>
<protein>
    <recommendedName>
        <fullName evidence="3">Alkyl transferase</fullName>
        <ecNumber evidence="3">2.5.1.-</ecNumber>
    </recommendedName>
</protein>
<comment type="cofactor">
    <cofactor evidence="1">
        <name>Mg(2+)</name>
        <dbReference type="ChEBI" id="CHEBI:18420"/>
    </cofactor>
</comment>
<evidence type="ECO:0000256" key="4">
    <source>
        <dbReference type="SAM" id="MobiDB-lite"/>
    </source>
</evidence>
<name>C1EIH5_MICCC</name>
<dbReference type="OMA" id="FDRRDLW"/>
<dbReference type="PROSITE" id="PS01066">
    <property type="entry name" value="UPP_SYNTHASE"/>
    <property type="match status" value="1"/>
</dbReference>
<dbReference type="OrthoDB" id="4173905at2759"/>
<evidence type="ECO:0000256" key="1">
    <source>
        <dbReference type="ARBA" id="ARBA00001946"/>
    </source>
</evidence>
<proteinExistence type="inferred from homology"/>
<evidence type="ECO:0000313" key="6">
    <source>
        <dbReference type="Proteomes" id="UP000002009"/>
    </source>
</evidence>
<dbReference type="InParanoid" id="C1EIH5"/>
<dbReference type="GO" id="GO:0045547">
    <property type="term" value="F:ditrans,polycis-polyprenyl diphosphate synthase [(2E,6E)-farnesyl diphosphate specific] activity"/>
    <property type="evidence" value="ECO:0007669"/>
    <property type="project" value="TreeGrafter"/>
</dbReference>
<dbReference type="SUPFAM" id="SSF64005">
    <property type="entry name" value="Undecaprenyl diphosphate synthase"/>
    <property type="match status" value="1"/>
</dbReference>
<comment type="similarity">
    <text evidence="3">Belongs to the UPP synthase family.</text>
</comment>
<dbReference type="GeneID" id="8249534"/>